<keyword evidence="2" id="KW-0472">Membrane</keyword>
<feature type="transmembrane region" description="Helical" evidence="2">
    <location>
        <begin position="163"/>
        <end position="183"/>
    </location>
</feature>
<feature type="region of interest" description="Disordered" evidence="1">
    <location>
        <begin position="1"/>
        <end position="155"/>
    </location>
</feature>
<comment type="caution">
    <text evidence="4">The sequence shown here is derived from an EMBL/GenBank/DDBJ whole genome shotgun (WGS) entry which is preliminary data.</text>
</comment>
<evidence type="ECO:0000313" key="5">
    <source>
        <dbReference type="Proteomes" id="UP000588098"/>
    </source>
</evidence>
<feature type="compositionally biased region" description="Low complexity" evidence="1">
    <location>
        <begin position="46"/>
        <end position="55"/>
    </location>
</feature>
<dbReference type="Gene3D" id="2.60.120.260">
    <property type="entry name" value="Galactose-binding domain-like"/>
    <property type="match status" value="1"/>
</dbReference>
<gene>
    <name evidence="4" type="ORF">FHS42_001563</name>
</gene>
<dbReference type="InterPro" id="IPR008979">
    <property type="entry name" value="Galactose-bd-like_sf"/>
</dbReference>
<keyword evidence="5" id="KW-1185">Reference proteome</keyword>
<feature type="compositionally biased region" description="Gly residues" evidence="1">
    <location>
        <begin position="136"/>
        <end position="155"/>
    </location>
</feature>
<evidence type="ECO:0000259" key="3">
    <source>
        <dbReference type="PROSITE" id="PS51175"/>
    </source>
</evidence>
<feature type="compositionally biased region" description="Polar residues" evidence="1">
    <location>
        <begin position="1"/>
        <end position="11"/>
    </location>
</feature>
<feature type="domain" description="CBM6" evidence="3">
    <location>
        <begin position="220"/>
        <end position="356"/>
    </location>
</feature>
<dbReference type="RefSeq" id="WP_184570081.1">
    <property type="nucleotide sequence ID" value="NZ_JACHJL010000003.1"/>
</dbReference>
<sequence length="360" mass="37381">MTAGNNGSGAQQDDDPFAYLYRQEGGDEGAGQGTSATPRTGGYGYPGPQQPGVPRTSYNHVRAVGERQYGQHQQQPPAQQGGYGYPPQASQQQGGYGYPQHNAHYTAPEALPQQTRQRVHAGQAPGGVPPRQPAPGYGGHGGPAGHGGGGGGGGGRGPNSKGLLIGAIAVVAVVIVGILVAIISNSAGKDDKADPAKDDRPTAAQSVKPSDTPKPAKKPTKLPTEDASVMRLEGGTTLATDIPGAEAKGGTYVAGISTPGASATWNVDVEKAGQYRLYVSYGVPGEDQDLALTVNSKQDPRPLNMENFAHAKKGDWAKGWTHTYSIVNLNKGTNTVRLSCETGNKCNVNLDQVWLTQRQG</sequence>
<proteinExistence type="predicted"/>
<accession>A0A7W9UXP0</accession>
<dbReference type="Pfam" id="PF03422">
    <property type="entry name" value="CBM_6"/>
    <property type="match status" value="1"/>
</dbReference>
<dbReference type="InterPro" id="IPR005084">
    <property type="entry name" value="CBM6"/>
</dbReference>
<feature type="compositionally biased region" description="Basic and acidic residues" evidence="1">
    <location>
        <begin position="188"/>
        <end position="201"/>
    </location>
</feature>
<dbReference type="AlphaFoldDB" id="A0A7W9UXP0"/>
<evidence type="ECO:0000256" key="2">
    <source>
        <dbReference type="SAM" id="Phobius"/>
    </source>
</evidence>
<dbReference type="GO" id="GO:0030246">
    <property type="term" value="F:carbohydrate binding"/>
    <property type="evidence" value="ECO:0007669"/>
    <property type="project" value="InterPro"/>
</dbReference>
<dbReference type="SUPFAM" id="SSF49785">
    <property type="entry name" value="Galactose-binding domain-like"/>
    <property type="match status" value="1"/>
</dbReference>
<feature type="compositionally biased region" description="Low complexity" evidence="1">
    <location>
        <begin position="68"/>
        <end position="101"/>
    </location>
</feature>
<dbReference type="EMBL" id="JACHJL010000003">
    <property type="protein sequence ID" value="MBB5934516.1"/>
    <property type="molecule type" value="Genomic_DNA"/>
</dbReference>
<keyword evidence="2" id="KW-0812">Transmembrane</keyword>
<name>A0A7W9UXP0_9ACTN</name>
<dbReference type="Proteomes" id="UP000588098">
    <property type="component" value="Unassembled WGS sequence"/>
</dbReference>
<organism evidence="4 5">
    <name type="scientific">Streptomyces zagrosensis</name>
    <dbReference type="NCBI Taxonomy" id="1042984"/>
    <lineage>
        <taxon>Bacteria</taxon>
        <taxon>Bacillati</taxon>
        <taxon>Actinomycetota</taxon>
        <taxon>Actinomycetes</taxon>
        <taxon>Kitasatosporales</taxon>
        <taxon>Streptomycetaceae</taxon>
        <taxon>Streptomyces</taxon>
    </lineage>
</organism>
<protein>
    <recommendedName>
        <fullName evidence="3">CBM6 domain-containing protein</fullName>
    </recommendedName>
</protein>
<reference evidence="4 5" key="1">
    <citation type="submission" date="2020-08" db="EMBL/GenBank/DDBJ databases">
        <title>Genomic Encyclopedia of Type Strains, Phase III (KMG-III): the genomes of soil and plant-associated and newly described type strains.</title>
        <authorList>
            <person name="Whitman W."/>
        </authorList>
    </citation>
    <scope>NUCLEOTIDE SEQUENCE [LARGE SCALE GENOMIC DNA]</scope>
    <source>
        <strain evidence="4 5">CECT 8305</strain>
    </source>
</reference>
<keyword evidence="2" id="KW-1133">Transmembrane helix</keyword>
<evidence type="ECO:0000313" key="4">
    <source>
        <dbReference type="EMBL" id="MBB5934516.1"/>
    </source>
</evidence>
<feature type="region of interest" description="Disordered" evidence="1">
    <location>
        <begin position="188"/>
        <end position="226"/>
    </location>
</feature>
<dbReference type="PROSITE" id="PS51175">
    <property type="entry name" value="CBM6"/>
    <property type="match status" value="1"/>
</dbReference>
<evidence type="ECO:0000256" key="1">
    <source>
        <dbReference type="SAM" id="MobiDB-lite"/>
    </source>
</evidence>